<dbReference type="PANTHER" id="PTHR33085:SF145">
    <property type="entry name" value="OS05G0302200 PROTEIN"/>
    <property type="match status" value="1"/>
</dbReference>
<evidence type="ECO:0008006" key="3">
    <source>
        <dbReference type="Google" id="ProtNLM"/>
    </source>
</evidence>
<protein>
    <recommendedName>
        <fullName evidence="3">DUF1618 domain-containing protein</fullName>
    </recommendedName>
</protein>
<reference evidence="1" key="5">
    <citation type="journal article" date="2021" name="G3 (Bethesda)">
        <title>Aegilops tauschii genome assembly Aet v5.0 features greater sequence contiguity and improved annotation.</title>
        <authorList>
            <person name="Wang L."/>
            <person name="Zhu T."/>
            <person name="Rodriguez J.C."/>
            <person name="Deal K.R."/>
            <person name="Dubcovsky J."/>
            <person name="McGuire P.E."/>
            <person name="Lux T."/>
            <person name="Spannagl M."/>
            <person name="Mayer K.F.X."/>
            <person name="Baldrich P."/>
            <person name="Meyers B.C."/>
            <person name="Huo N."/>
            <person name="Gu Y.Q."/>
            <person name="Zhou H."/>
            <person name="Devos K.M."/>
            <person name="Bennetzen J.L."/>
            <person name="Unver T."/>
            <person name="Budak H."/>
            <person name="Gulick P.J."/>
            <person name="Galiba G."/>
            <person name="Kalapos B."/>
            <person name="Nelson D.R."/>
            <person name="Li P."/>
            <person name="You F.M."/>
            <person name="Luo M.C."/>
            <person name="Dvorak J."/>
        </authorList>
    </citation>
    <scope>NUCLEOTIDE SEQUENCE [LARGE SCALE GENOMIC DNA]</scope>
    <source>
        <strain evidence="1">cv. AL8/78</strain>
    </source>
</reference>
<dbReference type="AlphaFoldDB" id="A0A453D9D2"/>
<reference evidence="2" key="2">
    <citation type="journal article" date="2017" name="Nat. Plants">
        <title>The Aegilops tauschii genome reveals multiple impacts of transposons.</title>
        <authorList>
            <person name="Zhao G."/>
            <person name="Zou C."/>
            <person name="Li K."/>
            <person name="Wang K."/>
            <person name="Li T."/>
            <person name="Gao L."/>
            <person name="Zhang X."/>
            <person name="Wang H."/>
            <person name="Yang Z."/>
            <person name="Liu X."/>
            <person name="Jiang W."/>
            <person name="Mao L."/>
            <person name="Kong X."/>
            <person name="Jiao Y."/>
            <person name="Jia J."/>
        </authorList>
    </citation>
    <scope>NUCLEOTIDE SEQUENCE [LARGE SCALE GENOMIC DNA]</scope>
    <source>
        <strain evidence="2">cv. AL8/78</strain>
    </source>
</reference>
<organism evidence="1 2">
    <name type="scientific">Aegilops tauschii subsp. strangulata</name>
    <name type="common">Goatgrass</name>
    <dbReference type="NCBI Taxonomy" id="200361"/>
    <lineage>
        <taxon>Eukaryota</taxon>
        <taxon>Viridiplantae</taxon>
        <taxon>Streptophyta</taxon>
        <taxon>Embryophyta</taxon>
        <taxon>Tracheophyta</taxon>
        <taxon>Spermatophyta</taxon>
        <taxon>Magnoliopsida</taxon>
        <taxon>Liliopsida</taxon>
        <taxon>Poales</taxon>
        <taxon>Poaceae</taxon>
        <taxon>BOP clade</taxon>
        <taxon>Pooideae</taxon>
        <taxon>Triticodae</taxon>
        <taxon>Triticeae</taxon>
        <taxon>Triticinae</taxon>
        <taxon>Aegilops</taxon>
    </lineage>
</organism>
<dbReference type="Gramene" id="AET2Gv21148700.4">
    <property type="protein sequence ID" value="AET2Gv21148700.4"/>
    <property type="gene ID" value="AET2Gv21148700"/>
</dbReference>
<name>A0A453D9D2_AEGTS</name>
<reference evidence="2" key="1">
    <citation type="journal article" date="2014" name="Science">
        <title>Ancient hybridizations among the ancestral genomes of bread wheat.</title>
        <authorList>
            <consortium name="International Wheat Genome Sequencing Consortium,"/>
            <person name="Marcussen T."/>
            <person name="Sandve S.R."/>
            <person name="Heier L."/>
            <person name="Spannagl M."/>
            <person name="Pfeifer M."/>
            <person name="Jakobsen K.S."/>
            <person name="Wulff B.B."/>
            <person name="Steuernagel B."/>
            <person name="Mayer K.F."/>
            <person name="Olsen O.A."/>
        </authorList>
    </citation>
    <scope>NUCLEOTIDE SEQUENCE [LARGE SCALE GENOMIC DNA]</scope>
    <source>
        <strain evidence="2">cv. AL8/78</strain>
    </source>
</reference>
<reference evidence="1" key="3">
    <citation type="journal article" date="2017" name="Nature">
        <title>Genome sequence of the progenitor of the wheat D genome Aegilops tauschii.</title>
        <authorList>
            <person name="Luo M.C."/>
            <person name="Gu Y.Q."/>
            <person name="Puiu D."/>
            <person name="Wang H."/>
            <person name="Twardziok S.O."/>
            <person name="Deal K.R."/>
            <person name="Huo N."/>
            <person name="Zhu T."/>
            <person name="Wang L."/>
            <person name="Wang Y."/>
            <person name="McGuire P.E."/>
            <person name="Liu S."/>
            <person name="Long H."/>
            <person name="Ramasamy R.K."/>
            <person name="Rodriguez J.C."/>
            <person name="Van S.L."/>
            <person name="Yuan L."/>
            <person name="Wang Z."/>
            <person name="Xia Z."/>
            <person name="Xiao L."/>
            <person name="Anderson O.D."/>
            <person name="Ouyang S."/>
            <person name="Liang Y."/>
            <person name="Zimin A.V."/>
            <person name="Pertea G."/>
            <person name="Qi P."/>
            <person name="Bennetzen J.L."/>
            <person name="Dai X."/>
            <person name="Dawson M.W."/>
            <person name="Muller H.G."/>
            <person name="Kugler K."/>
            <person name="Rivarola-Duarte L."/>
            <person name="Spannagl M."/>
            <person name="Mayer K.F.X."/>
            <person name="Lu F.H."/>
            <person name="Bevan M.W."/>
            <person name="Leroy P."/>
            <person name="Li P."/>
            <person name="You F.M."/>
            <person name="Sun Q."/>
            <person name="Liu Z."/>
            <person name="Lyons E."/>
            <person name="Wicker T."/>
            <person name="Salzberg S.L."/>
            <person name="Devos K.M."/>
            <person name="Dvorak J."/>
        </authorList>
    </citation>
    <scope>NUCLEOTIDE SEQUENCE [LARGE SCALE GENOMIC DNA]</scope>
    <source>
        <strain evidence="1">cv. AL8/78</strain>
    </source>
</reference>
<sequence length="404" mass="45337">ESTLSAAEEEDKKLVVSFFVGAGRIKMKVRQFVNVVMQKYGRSSSLYTVSRIKAEEQLFYRSTAEAQAPATSQQKENFNMALPSSAVVPPWMEIMSRMPPAMLRFERSSSDGTKLDFLPFYERSSGGSSKILCLDASGRSFLYDIDAGSSQPVPCLNSPKGDNPICFSITNPEALDPEQADALYVMNKFPVSRNPCNFEVLKYSDPSSCEKMEGWNWHRLPSPIDYVDVSLVKCHTLLHIDGDPIFLASSPKGSAMGTHCFNTVTRKWFKAGRWTLPFFNRAEHVLELGNLWFGICNSSPNHFCAIDLSSIHPDKAPSLLYNWQDLDLPEDWVLLDCSFVYLGAGRFCITKIFEFGEDEDTGHPTEMGAVISGVEVVPSDKTLQMVKHKSIFYNFVRDNIVCVF</sequence>
<evidence type="ECO:0000313" key="1">
    <source>
        <dbReference type="EnsemblPlants" id="AET2Gv21148700.4"/>
    </source>
</evidence>
<proteinExistence type="predicted"/>
<dbReference type="Proteomes" id="UP000015105">
    <property type="component" value="Chromosome 2D"/>
</dbReference>
<dbReference type="InterPro" id="IPR012871">
    <property type="entry name" value="DUF1668_ORYSA"/>
</dbReference>
<evidence type="ECO:0000313" key="2">
    <source>
        <dbReference type="Proteomes" id="UP000015105"/>
    </source>
</evidence>
<dbReference type="EnsemblPlants" id="AET2Gv21148700.4">
    <property type="protein sequence ID" value="AET2Gv21148700.4"/>
    <property type="gene ID" value="AET2Gv21148700"/>
</dbReference>
<dbReference type="PANTHER" id="PTHR33085">
    <property type="entry name" value="OS12G0113100 PROTEIN-RELATED"/>
    <property type="match status" value="1"/>
</dbReference>
<dbReference type="Pfam" id="PF07893">
    <property type="entry name" value="DUF1668"/>
    <property type="match status" value="1"/>
</dbReference>
<reference evidence="1" key="4">
    <citation type="submission" date="2019-03" db="UniProtKB">
        <authorList>
            <consortium name="EnsemblPlants"/>
        </authorList>
    </citation>
    <scope>IDENTIFICATION</scope>
</reference>
<accession>A0A453D9D2</accession>
<keyword evidence="2" id="KW-1185">Reference proteome</keyword>